<feature type="transmembrane region" description="Helical" evidence="6">
    <location>
        <begin position="31"/>
        <end position="53"/>
    </location>
</feature>
<feature type="transmembrane region" description="Helical" evidence="6">
    <location>
        <begin position="244"/>
        <end position="266"/>
    </location>
</feature>
<evidence type="ECO:0000313" key="8">
    <source>
        <dbReference type="EMBL" id="REC63672.1"/>
    </source>
</evidence>
<feature type="domain" description="EamA" evidence="7">
    <location>
        <begin position="160"/>
        <end position="287"/>
    </location>
</feature>
<feature type="transmembrane region" description="Helical" evidence="6">
    <location>
        <begin position="158"/>
        <end position="176"/>
    </location>
</feature>
<sequence>MTQQTRATAIGFCAILLWASIVGLIKEVSHSFGATVGAALIYTVASIFLLFTMKWIPLSKFPKKYLIYGGLLMVSYELCLALSIGYSNNSKQAIEVGMVNYLWPTFTMVATILFTGKKANWLIVPGIILSMLGIVWVLGGEQGLDISQMFANIKTNPLSYGLAFIGALLWAAYCVVTVRIANGVNGITLFFMMVAVALWIKYLIIGDSVNIEINFSSIVYLLLAACAMGFGYAAWNIGILGGNVTILTGASYFIPVLSSVLSSVLLSTSLGLSFWQGALMVCAGSVLCWLATKKSTVKNYSSS</sequence>
<proteinExistence type="predicted"/>
<feature type="transmembrane region" description="Helical" evidence="6">
    <location>
        <begin position="217"/>
        <end position="237"/>
    </location>
</feature>
<feature type="transmembrane region" description="Helical" evidence="6">
    <location>
        <begin position="121"/>
        <end position="138"/>
    </location>
</feature>
<feature type="domain" description="EamA" evidence="7">
    <location>
        <begin position="10"/>
        <end position="138"/>
    </location>
</feature>
<feature type="transmembrane region" description="Helical" evidence="6">
    <location>
        <begin position="272"/>
        <end position="292"/>
    </location>
</feature>
<dbReference type="EMBL" id="QNVT01000002">
    <property type="protein sequence ID" value="REC63672.1"/>
    <property type="molecule type" value="Genomic_DNA"/>
</dbReference>
<dbReference type="PANTHER" id="PTHR42920">
    <property type="entry name" value="OS03G0707200 PROTEIN-RELATED"/>
    <property type="match status" value="1"/>
</dbReference>
<dbReference type="AlphaFoldDB" id="A0A3D9CDW1"/>
<feature type="transmembrane region" description="Helical" evidence="6">
    <location>
        <begin position="98"/>
        <end position="114"/>
    </location>
</feature>
<evidence type="ECO:0000256" key="4">
    <source>
        <dbReference type="ARBA" id="ARBA00022989"/>
    </source>
</evidence>
<dbReference type="NCBIfam" id="NF008676">
    <property type="entry name" value="PRK11689.1"/>
    <property type="match status" value="1"/>
</dbReference>
<gene>
    <name evidence="8" type="ORF">DRF65_02860</name>
</gene>
<name>A0A3D9CDW1_9FLAO</name>
<protein>
    <submittedName>
        <fullName evidence="8">EamA family transporter</fullName>
    </submittedName>
</protein>
<keyword evidence="4 6" id="KW-1133">Transmembrane helix</keyword>
<evidence type="ECO:0000256" key="5">
    <source>
        <dbReference type="ARBA" id="ARBA00023136"/>
    </source>
</evidence>
<keyword evidence="2" id="KW-1003">Cell membrane</keyword>
<keyword evidence="5 6" id="KW-0472">Membrane</keyword>
<organism evidence="8 9">
    <name type="scientific">Chryseobacterium pennae</name>
    <dbReference type="NCBI Taxonomy" id="2258962"/>
    <lineage>
        <taxon>Bacteria</taxon>
        <taxon>Pseudomonadati</taxon>
        <taxon>Bacteroidota</taxon>
        <taxon>Flavobacteriia</taxon>
        <taxon>Flavobacteriales</taxon>
        <taxon>Weeksellaceae</taxon>
        <taxon>Chryseobacterium group</taxon>
        <taxon>Chryseobacterium</taxon>
    </lineage>
</organism>
<evidence type="ECO:0000256" key="6">
    <source>
        <dbReference type="SAM" id="Phobius"/>
    </source>
</evidence>
<comment type="subcellular location">
    <subcellularLocation>
        <location evidence="1">Cell membrane</location>
        <topology evidence="1">Multi-pass membrane protein</topology>
    </subcellularLocation>
</comment>
<feature type="transmembrane region" description="Helical" evidence="6">
    <location>
        <begin position="65"/>
        <end position="86"/>
    </location>
</feature>
<dbReference type="SUPFAM" id="SSF103481">
    <property type="entry name" value="Multidrug resistance efflux transporter EmrE"/>
    <property type="match status" value="1"/>
</dbReference>
<comment type="caution">
    <text evidence="8">The sequence shown here is derived from an EMBL/GenBank/DDBJ whole genome shotgun (WGS) entry which is preliminary data.</text>
</comment>
<evidence type="ECO:0000256" key="3">
    <source>
        <dbReference type="ARBA" id="ARBA00022692"/>
    </source>
</evidence>
<keyword evidence="3 6" id="KW-0812">Transmembrane</keyword>
<dbReference type="InterPro" id="IPR000620">
    <property type="entry name" value="EamA_dom"/>
</dbReference>
<dbReference type="GO" id="GO:0005886">
    <property type="term" value="C:plasma membrane"/>
    <property type="evidence" value="ECO:0007669"/>
    <property type="project" value="UniProtKB-SubCell"/>
</dbReference>
<dbReference type="RefSeq" id="WP_115968751.1">
    <property type="nucleotide sequence ID" value="NZ_QNVT01000002.1"/>
</dbReference>
<evidence type="ECO:0000256" key="1">
    <source>
        <dbReference type="ARBA" id="ARBA00004651"/>
    </source>
</evidence>
<dbReference type="InterPro" id="IPR037185">
    <property type="entry name" value="EmrE-like"/>
</dbReference>
<evidence type="ECO:0000259" key="7">
    <source>
        <dbReference type="Pfam" id="PF00892"/>
    </source>
</evidence>
<feature type="transmembrane region" description="Helical" evidence="6">
    <location>
        <begin position="183"/>
        <end position="205"/>
    </location>
</feature>
<dbReference type="PANTHER" id="PTHR42920:SF24">
    <property type="entry name" value="AROMATIC AMINO ACID EXPORTER YDDG"/>
    <property type="match status" value="1"/>
</dbReference>
<feature type="transmembrane region" description="Helical" evidence="6">
    <location>
        <begin position="7"/>
        <end position="25"/>
    </location>
</feature>
<accession>A0A3D9CDW1</accession>
<dbReference type="InterPro" id="IPR051258">
    <property type="entry name" value="Diverse_Substrate_Transporter"/>
</dbReference>
<reference evidence="9" key="1">
    <citation type="submission" date="2018-06" db="EMBL/GenBank/DDBJ databases">
        <authorList>
            <person name="Lum Nde A."/>
            <person name="Hugo C."/>
        </authorList>
    </citation>
    <scope>NUCLEOTIDE SEQUENCE [LARGE SCALE GENOMIC DNA]</scope>
    <source>
        <strain evidence="9">1_F178</strain>
    </source>
</reference>
<evidence type="ECO:0000313" key="9">
    <source>
        <dbReference type="Proteomes" id="UP000256686"/>
    </source>
</evidence>
<keyword evidence="9" id="KW-1185">Reference proteome</keyword>
<dbReference type="Proteomes" id="UP000256686">
    <property type="component" value="Unassembled WGS sequence"/>
</dbReference>
<dbReference type="Pfam" id="PF00892">
    <property type="entry name" value="EamA"/>
    <property type="match status" value="2"/>
</dbReference>
<evidence type="ECO:0000256" key="2">
    <source>
        <dbReference type="ARBA" id="ARBA00022475"/>
    </source>
</evidence>